<proteinExistence type="predicted"/>
<reference evidence="3" key="1">
    <citation type="journal article" date="2019" name="Int. J. Syst. Evol. Microbiol.">
        <title>The Global Catalogue of Microorganisms (GCM) 10K type strain sequencing project: providing services to taxonomists for standard genome sequencing and annotation.</title>
        <authorList>
            <consortium name="The Broad Institute Genomics Platform"/>
            <consortium name="The Broad Institute Genome Sequencing Center for Infectious Disease"/>
            <person name="Wu L."/>
            <person name="Ma J."/>
        </authorList>
    </citation>
    <scope>NUCLEOTIDE SEQUENCE [LARGE SCALE GENOMIC DNA]</scope>
    <source>
        <strain evidence="3">JCM 18956</strain>
    </source>
</reference>
<sequence>MRAPSPAGVGTTARVASAAGPMISVFSRVPIPGLCRSGIQARRITKLDSSVIVPNDQGRSRSNPSVRTVHDETPTTARTIRAVATP</sequence>
<accession>A0ABP8VIK9</accession>
<keyword evidence="3" id="KW-1185">Reference proteome</keyword>
<gene>
    <name evidence="2" type="ORF">GCM10025780_01380</name>
</gene>
<comment type="caution">
    <text evidence="2">The sequence shown here is derived from an EMBL/GenBank/DDBJ whole genome shotgun (WGS) entry which is preliminary data.</text>
</comment>
<organism evidence="2 3">
    <name type="scientific">Frondihabitans cladoniiphilus</name>
    <dbReference type="NCBI Taxonomy" id="715785"/>
    <lineage>
        <taxon>Bacteria</taxon>
        <taxon>Bacillati</taxon>
        <taxon>Actinomycetota</taxon>
        <taxon>Actinomycetes</taxon>
        <taxon>Micrococcales</taxon>
        <taxon>Microbacteriaceae</taxon>
        <taxon>Frondihabitans</taxon>
    </lineage>
</organism>
<evidence type="ECO:0000313" key="3">
    <source>
        <dbReference type="Proteomes" id="UP001501295"/>
    </source>
</evidence>
<evidence type="ECO:0000256" key="1">
    <source>
        <dbReference type="SAM" id="MobiDB-lite"/>
    </source>
</evidence>
<dbReference type="EMBL" id="BAABLM010000001">
    <property type="protein sequence ID" value="GAA4664278.1"/>
    <property type="molecule type" value="Genomic_DNA"/>
</dbReference>
<dbReference type="Proteomes" id="UP001501295">
    <property type="component" value="Unassembled WGS sequence"/>
</dbReference>
<protein>
    <submittedName>
        <fullName evidence="2">Uncharacterized protein</fullName>
    </submittedName>
</protein>
<feature type="region of interest" description="Disordered" evidence="1">
    <location>
        <begin position="53"/>
        <end position="86"/>
    </location>
</feature>
<evidence type="ECO:0000313" key="2">
    <source>
        <dbReference type="EMBL" id="GAA4664278.1"/>
    </source>
</evidence>
<name>A0ABP8VIK9_9MICO</name>